<comment type="caution">
    <text evidence="2">The sequence shown here is derived from an EMBL/GenBank/DDBJ whole genome shotgun (WGS) entry which is preliminary data.</text>
</comment>
<dbReference type="RefSeq" id="WP_379994014.1">
    <property type="nucleotide sequence ID" value="NZ_JBHSGN010000026.1"/>
</dbReference>
<dbReference type="PROSITE" id="PS51704">
    <property type="entry name" value="GP_PDE"/>
    <property type="match status" value="1"/>
</dbReference>
<evidence type="ECO:0000259" key="1">
    <source>
        <dbReference type="PROSITE" id="PS51704"/>
    </source>
</evidence>
<dbReference type="InterPro" id="IPR017946">
    <property type="entry name" value="PLC-like_Pdiesterase_TIM-brl"/>
</dbReference>
<dbReference type="InterPro" id="IPR030395">
    <property type="entry name" value="GP_PDE_dom"/>
</dbReference>
<evidence type="ECO:0000313" key="2">
    <source>
        <dbReference type="EMBL" id="MFC4672805.1"/>
    </source>
</evidence>
<dbReference type="Proteomes" id="UP001596023">
    <property type="component" value="Unassembled WGS sequence"/>
</dbReference>
<gene>
    <name evidence="2" type="ORF">ACFO6W_03755</name>
</gene>
<dbReference type="EMBL" id="JBHSGN010000026">
    <property type="protein sequence ID" value="MFC4672805.1"/>
    <property type="molecule type" value="Genomic_DNA"/>
</dbReference>
<organism evidence="2 3">
    <name type="scientific">Dysgonomonas termitidis</name>
    <dbReference type="NCBI Taxonomy" id="1516126"/>
    <lineage>
        <taxon>Bacteria</taxon>
        <taxon>Pseudomonadati</taxon>
        <taxon>Bacteroidota</taxon>
        <taxon>Bacteroidia</taxon>
        <taxon>Bacteroidales</taxon>
        <taxon>Dysgonomonadaceae</taxon>
        <taxon>Dysgonomonas</taxon>
    </lineage>
</organism>
<dbReference type="Gene3D" id="3.20.20.190">
    <property type="entry name" value="Phosphatidylinositol (PI) phosphodiesterase"/>
    <property type="match status" value="1"/>
</dbReference>
<dbReference type="SUPFAM" id="SSF51695">
    <property type="entry name" value="PLC-like phosphodiesterases"/>
    <property type="match status" value="1"/>
</dbReference>
<dbReference type="Pfam" id="PF03009">
    <property type="entry name" value="GDPD"/>
    <property type="match status" value="1"/>
</dbReference>
<feature type="domain" description="GP-PDE" evidence="1">
    <location>
        <begin position="33"/>
        <end position="302"/>
    </location>
</feature>
<sequence length="302" mass="34217">MKKIFLAAACSALLLGCKTRENIANSTKPQSIFDTEAHRGGRGLMPENTIPAMIDAIDRDVVTLELDLQISKDKKVIVSHDPYFNDKITTTPEGKFLTASEAKKRLLYTMTYDSIRKYDVGVKNNPDFPQKKSIAASKPLLSDLIIASEEHARRKGKSMLYNIEIKSSQKGDYINHPPVEEFVNLAIKTITDNGIRNRTVVQSFDMRALQIIHNKYPDIKTSLLVSKKDKESVKQQFKTLGFIPHTYSPEYTMVTDEMIQYCHSINVKVLPWTVNTISEIKQLKDMGVDGIISDYPNLFKEL</sequence>
<dbReference type="PANTHER" id="PTHR46211:SF14">
    <property type="entry name" value="GLYCEROPHOSPHODIESTER PHOSPHODIESTERASE"/>
    <property type="match status" value="1"/>
</dbReference>
<protein>
    <submittedName>
        <fullName evidence="2">Glycerophosphodiester phosphodiesterase family protein</fullName>
    </submittedName>
</protein>
<keyword evidence="3" id="KW-1185">Reference proteome</keyword>
<reference evidence="3" key="1">
    <citation type="journal article" date="2019" name="Int. J. Syst. Evol. Microbiol.">
        <title>The Global Catalogue of Microorganisms (GCM) 10K type strain sequencing project: providing services to taxonomists for standard genome sequencing and annotation.</title>
        <authorList>
            <consortium name="The Broad Institute Genomics Platform"/>
            <consortium name="The Broad Institute Genome Sequencing Center for Infectious Disease"/>
            <person name="Wu L."/>
            <person name="Ma J."/>
        </authorList>
    </citation>
    <scope>NUCLEOTIDE SEQUENCE [LARGE SCALE GENOMIC DNA]</scope>
    <source>
        <strain evidence="3">CCUG 66188</strain>
    </source>
</reference>
<name>A0ABV9KRK2_9BACT</name>
<accession>A0ABV9KRK2</accession>
<evidence type="ECO:0000313" key="3">
    <source>
        <dbReference type="Proteomes" id="UP001596023"/>
    </source>
</evidence>
<dbReference type="PROSITE" id="PS51257">
    <property type="entry name" value="PROKAR_LIPOPROTEIN"/>
    <property type="match status" value="1"/>
</dbReference>
<dbReference type="PANTHER" id="PTHR46211">
    <property type="entry name" value="GLYCEROPHOSPHORYL DIESTER PHOSPHODIESTERASE"/>
    <property type="match status" value="1"/>
</dbReference>
<proteinExistence type="predicted"/>